<evidence type="ECO:0008006" key="4">
    <source>
        <dbReference type="Google" id="ProtNLM"/>
    </source>
</evidence>
<proteinExistence type="predicted"/>
<gene>
    <name evidence="2" type="ORF">MEDL_9074</name>
</gene>
<evidence type="ECO:0000256" key="1">
    <source>
        <dbReference type="SAM" id="MobiDB-lite"/>
    </source>
</evidence>
<dbReference type="PANTHER" id="PTHR45823">
    <property type="entry name" value="T-SNARE COILED-COIL HOMOLOGY DOMAIN-CONTAINING PROTEIN"/>
    <property type="match status" value="1"/>
</dbReference>
<name>A0A8S3QK00_MYTED</name>
<evidence type="ECO:0000313" key="2">
    <source>
        <dbReference type="EMBL" id="CAG2194039.1"/>
    </source>
</evidence>
<dbReference type="AlphaFoldDB" id="A0A8S3QK00"/>
<dbReference type="EMBL" id="CAJPWZ010000469">
    <property type="protein sequence ID" value="CAG2194039.1"/>
    <property type="molecule type" value="Genomic_DNA"/>
</dbReference>
<feature type="compositionally biased region" description="Basic residues" evidence="1">
    <location>
        <begin position="1"/>
        <end position="12"/>
    </location>
</feature>
<dbReference type="OrthoDB" id="6185769at2759"/>
<dbReference type="PANTHER" id="PTHR45823:SF1">
    <property type="entry name" value="T-SNARE COILED-COIL HOMOLOGY DOMAIN-CONTAINING PROTEIN"/>
    <property type="match status" value="1"/>
</dbReference>
<comment type="caution">
    <text evidence="2">The sequence shown here is derived from an EMBL/GenBank/DDBJ whole genome shotgun (WGS) entry which is preliminary data.</text>
</comment>
<feature type="compositionally biased region" description="Basic residues" evidence="1">
    <location>
        <begin position="562"/>
        <end position="574"/>
    </location>
</feature>
<organism evidence="2 3">
    <name type="scientific">Mytilus edulis</name>
    <name type="common">Blue mussel</name>
    <dbReference type="NCBI Taxonomy" id="6550"/>
    <lineage>
        <taxon>Eukaryota</taxon>
        <taxon>Metazoa</taxon>
        <taxon>Spiralia</taxon>
        <taxon>Lophotrochozoa</taxon>
        <taxon>Mollusca</taxon>
        <taxon>Bivalvia</taxon>
        <taxon>Autobranchia</taxon>
        <taxon>Pteriomorphia</taxon>
        <taxon>Mytilida</taxon>
        <taxon>Mytiloidea</taxon>
        <taxon>Mytilidae</taxon>
        <taxon>Mytilinae</taxon>
        <taxon>Mytilus</taxon>
    </lineage>
</organism>
<reference evidence="2" key="1">
    <citation type="submission" date="2021-03" db="EMBL/GenBank/DDBJ databases">
        <authorList>
            <person name="Bekaert M."/>
        </authorList>
    </citation>
    <scope>NUCLEOTIDE SEQUENCE</scope>
</reference>
<feature type="compositionally biased region" description="Basic and acidic residues" evidence="1">
    <location>
        <begin position="13"/>
        <end position="26"/>
    </location>
</feature>
<sequence>MGRTRKSLRKKQNKNEVPESTPDQDRVQQHLSPDLEVQPNIINDSISGLHINAERQNTDINVDNIDFRFPDPNAHISVSEVMHVMSQTMENNNCLTQTLTNVLKELPKKVNKSVKGDLNLPRSQSVRIDDEFSSDEDTEIYDPRLRSYDRASSLDRPSTISLNSKFKVKLPIFSGIESWKVWFSRFTEVADRRGWNKDDRLDELLQRLHGQAGDFAYGQLSRRVRQDYDLLIDELNSRYRVIETSKTFGVKFSHKNQHPHESVEEYAAELKRLYDQAYPARDRQTGREVSEVTKSLPGSLFNFEKKASIPYLFEDGRDIVKQSHSESQKHWAFRSGIRIKSFPKPIKPTIPIFTATPIPIAPKPLAPLETSTIISSAASIDSYSRLLQSNMPSLSMPKFSNYSVAQTATSYCPPVVSSRESSTVTKIMYNAEAGSLLSRYHLNLLGDEVECPDDIVTNNDNNNDQNNNHIDLTTSSSFPEAQVSDVQTVDPVVQQNSEVNLLRTEFRRLSGNVEFSSARLLEAINGLTNAMTVQTSAFNAMERSLTPVSRDRYRPYGGNHYNPKKNNKNKRFRD</sequence>
<feature type="region of interest" description="Disordered" evidence="1">
    <location>
        <begin position="549"/>
        <end position="574"/>
    </location>
</feature>
<evidence type="ECO:0000313" key="3">
    <source>
        <dbReference type="Proteomes" id="UP000683360"/>
    </source>
</evidence>
<dbReference type="Proteomes" id="UP000683360">
    <property type="component" value="Unassembled WGS sequence"/>
</dbReference>
<feature type="region of interest" description="Disordered" evidence="1">
    <location>
        <begin position="1"/>
        <end position="26"/>
    </location>
</feature>
<keyword evidence="3" id="KW-1185">Reference proteome</keyword>
<accession>A0A8S3QK00</accession>
<protein>
    <recommendedName>
        <fullName evidence="4">Retrotransposon gag domain-containing protein</fullName>
    </recommendedName>
</protein>